<reference evidence="1 2" key="1">
    <citation type="submission" date="2019-04" db="EMBL/GenBank/DDBJ databases">
        <title>An improved genome assembly and genetic linkage map for asparagus bean, Vigna unguiculata ssp. sesquipedialis.</title>
        <authorList>
            <person name="Xia Q."/>
            <person name="Zhang R."/>
            <person name="Dong Y."/>
        </authorList>
    </citation>
    <scope>NUCLEOTIDE SEQUENCE [LARGE SCALE GENOMIC DNA]</scope>
    <source>
        <tissue evidence="1">Leaf</tissue>
    </source>
</reference>
<evidence type="ECO:0000313" key="2">
    <source>
        <dbReference type="Proteomes" id="UP000501690"/>
    </source>
</evidence>
<evidence type="ECO:0000313" key="1">
    <source>
        <dbReference type="EMBL" id="QCE13382.1"/>
    </source>
</evidence>
<proteinExistence type="predicted"/>
<sequence length="88" mass="9625">MQRDLGGGGNDIEWHGDVPSLLHHRSVVPQASSIVVVIEVAESPLLLFNLASRLFYIPGNMNEGVVRLFRRDAVVENGGDNTPATFRV</sequence>
<gene>
    <name evidence="1" type="ORF">DEO72_LG11g375</name>
</gene>
<dbReference type="AlphaFoldDB" id="A0A4D6NK06"/>
<dbReference type="EMBL" id="CP039355">
    <property type="protein sequence ID" value="QCE13382.1"/>
    <property type="molecule type" value="Genomic_DNA"/>
</dbReference>
<dbReference type="Proteomes" id="UP000501690">
    <property type="component" value="Linkage Group LG11"/>
</dbReference>
<protein>
    <submittedName>
        <fullName evidence="1">Uncharacterized protein</fullName>
    </submittedName>
</protein>
<name>A0A4D6NK06_VIGUN</name>
<keyword evidence="2" id="KW-1185">Reference proteome</keyword>
<organism evidence="1 2">
    <name type="scientific">Vigna unguiculata</name>
    <name type="common">Cowpea</name>
    <dbReference type="NCBI Taxonomy" id="3917"/>
    <lineage>
        <taxon>Eukaryota</taxon>
        <taxon>Viridiplantae</taxon>
        <taxon>Streptophyta</taxon>
        <taxon>Embryophyta</taxon>
        <taxon>Tracheophyta</taxon>
        <taxon>Spermatophyta</taxon>
        <taxon>Magnoliopsida</taxon>
        <taxon>eudicotyledons</taxon>
        <taxon>Gunneridae</taxon>
        <taxon>Pentapetalae</taxon>
        <taxon>rosids</taxon>
        <taxon>fabids</taxon>
        <taxon>Fabales</taxon>
        <taxon>Fabaceae</taxon>
        <taxon>Papilionoideae</taxon>
        <taxon>50 kb inversion clade</taxon>
        <taxon>NPAAA clade</taxon>
        <taxon>indigoferoid/millettioid clade</taxon>
        <taxon>Phaseoleae</taxon>
        <taxon>Vigna</taxon>
    </lineage>
</organism>
<accession>A0A4D6NK06</accession>